<reference evidence="2" key="1">
    <citation type="submission" date="2011-07" db="EMBL/GenBank/DDBJ databases">
        <authorList>
            <consortium name="Caenorhabditis brenneri Sequencing and Analysis Consortium"/>
            <person name="Wilson R.K."/>
        </authorList>
    </citation>
    <scope>NUCLEOTIDE SEQUENCE [LARGE SCALE GENOMIC DNA]</scope>
    <source>
        <strain evidence="2">PB2801</strain>
    </source>
</reference>
<proteinExistence type="predicted"/>
<gene>
    <name evidence="1" type="ORF">CAEBREN_22994</name>
</gene>
<accession>G0MIY2</accession>
<dbReference type="HOGENOM" id="CLU_2075201_0_0_1"/>
<dbReference type="Proteomes" id="UP000008068">
    <property type="component" value="Unassembled WGS sequence"/>
</dbReference>
<organism evidence="2">
    <name type="scientific">Caenorhabditis brenneri</name>
    <name type="common">Nematode worm</name>
    <dbReference type="NCBI Taxonomy" id="135651"/>
    <lineage>
        <taxon>Eukaryota</taxon>
        <taxon>Metazoa</taxon>
        <taxon>Ecdysozoa</taxon>
        <taxon>Nematoda</taxon>
        <taxon>Chromadorea</taxon>
        <taxon>Rhabditida</taxon>
        <taxon>Rhabditina</taxon>
        <taxon>Rhabditomorpha</taxon>
        <taxon>Rhabditoidea</taxon>
        <taxon>Rhabditidae</taxon>
        <taxon>Peloderinae</taxon>
        <taxon>Caenorhabditis</taxon>
    </lineage>
</organism>
<dbReference type="InParanoid" id="G0MIY2"/>
<sequence length="118" mass="13846">MLDKFRRLPFLVKENVWKQINWDELDYVKLVLELMKSKKLRYCLALSKTRISVDSIKFTLSSKNSEIKMKKGNKELTIRVSSWNTLDTLVIPIQHVLDTPDKLYSKRKSQSLLATMVS</sequence>
<dbReference type="AlphaFoldDB" id="G0MIY2"/>
<name>G0MIY2_CAEBE</name>
<evidence type="ECO:0000313" key="2">
    <source>
        <dbReference type="Proteomes" id="UP000008068"/>
    </source>
</evidence>
<protein>
    <submittedName>
        <fullName evidence="1">Uncharacterized protein</fullName>
    </submittedName>
</protein>
<evidence type="ECO:0000313" key="1">
    <source>
        <dbReference type="EMBL" id="EGT31428.1"/>
    </source>
</evidence>
<keyword evidence="2" id="KW-1185">Reference proteome</keyword>
<dbReference type="EMBL" id="GL379796">
    <property type="protein sequence ID" value="EGT31428.1"/>
    <property type="molecule type" value="Genomic_DNA"/>
</dbReference>